<protein>
    <submittedName>
        <fullName evidence="9">Emp24/gp25L/p24 family/GOLD</fullName>
    </submittedName>
</protein>
<accession>A0A9Q8WIC6</accession>
<evidence type="ECO:0000256" key="5">
    <source>
        <dbReference type="ARBA" id="ARBA00022989"/>
    </source>
</evidence>
<dbReference type="GO" id="GO:0016020">
    <property type="term" value="C:membrane"/>
    <property type="evidence" value="ECO:0007669"/>
    <property type="project" value="UniProtKB-SubCell"/>
</dbReference>
<keyword evidence="10" id="KW-1185">Reference proteome</keyword>
<keyword evidence="7" id="KW-0175">Coiled coil</keyword>
<keyword evidence="6" id="KW-0472">Membrane</keyword>
<proteinExistence type="inferred from homology"/>
<comment type="similarity">
    <text evidence="2">Belongs to the EMP24/GP25L family.</text>
</comment>
<dbReference type="KEGG" id="clup:CLUP02_10239"/>
<dbReference type="GeneID" id="73344225"/>
<dbReference type="RefSeq" id="XP_049146360.1">
    <property type="nucleotide sequence ID" value="XM_049289215.1"/>
</dbReference>
<dbReference type="Pfam" id="PF01105">
    <property type="entry name" value="EMP24_GP25L"/>
    <property type="match status" value="1"/>
</dbReference>
<dbReference type="PANTHER" id="PTHR22811">
    <property type="entry name" value="TRANSMEMBRANE EMP24 DOMAIN-CONTAINING PROTEIN"/>
    <property type="match status" value="1"/>
</dbReference>
<feature type="domain" description="GOLD" evidence="8">
    <location>
        <begin position="103"/>
        <end position="301"/>
    </location>
</feature>
<dbReference type="AlphaFoldDB" id="A0A9Q8WIC6"/>
<evidence type="ECO:0000256" key="6">
    <source>
        <dbReference type="ARBA" id="ARBA00023136"/>
    </source>
</evidence>
<evidence type="ECO:0000256" key="4">
    <source>
        <dbReference type="ARBA" id="ARBA00022729"/>
    </source>
</evidence>
<keyword evidence="5" id="KW-1133">Transmembrane helix</keyword>
<dbReference type="InterPro" id="IPR009038">
    <property type="entry name" value="GOLD_dom"/>
</dbReference>
<dbReference type="InterPro" id="IPR015720">
    <property type="entry name" value="Emp24-like"/>
</dbReference>
<keyword evidence="3" id="KW-0812">Transmembrane</keyword>
<evidence type="ECO:0000256" key="7">
    <source>
        <dbReference type="SAM" id="Coils"/>
    </source>
</evidence>
<dbReference type="SMART" id="SM01190">
    <property type="entry name" value="EMP24_GP25L"/>
    <property type="match status" value="1"/>
</dbReference>
<comment type="subcellular location">
    <subcellularLocation>
        <location evidence="1">Membrane</location>
        <topology evidence="1">Single-pass type I membrane protein</topology>
    </subcellularLocation>
</comment>
<evidence type="ECO:0000313" key="10">
    <source>
        <dbReference type="Proteomes" id="UP000830671"/>
    </source>
</evidence>
<evidence type="ECO:0000256" key="3">
    <source>
        <dbReference type="ARBA" id="ARBA00022692"/>
    </source>
</evidence>
<dbReference type="Proteomes" id="UP000830671">
    <property type="component" value="Chromosome 5"/>
</dbReference>
<feature type="coiled-coil region" evidence="7">
    <location>
        <begin position="232"/>
        <end position="259"/>
    </location>
</feature>
<organism evidence="9 10">
    <name type="scientific">Colletotrichum lupini</name>
    <dbReference type="NCBI Taxonomy" id="145971"/>
    <lineage>
        <taxon>Eukaryota</taxon>
        <taxon>Fungi</taxon>
        <taxon>Dikarya</taxon>
        <taxon>Ascomycota</taxon>
        <taxon>Pezizomycotina</taxon>
        <taxon>Sordariomycetes</taxon>
        <taxon>Hypocreomycetidae</taxon>
        <taxon>Glomerellales</taxon>
        <taxon>Glomerellaceae</taxon>
        <taxon>Colletotrichum</taxon>
        <taxon>Colletotrichum acutatum species complex</taxon>
    </lineage>
</organism>
<reference evidence="9" key="1">
    <citation type="journal article" date="2021" name="Mol. Plant Microbe Interact.">
        <title>Complete Genome Sequence of the Plant-Pathogenic Fungus Colletotrichum lupini.</title>
        <authorList>
            <person name="Baroncelli R."/>
            <person name="Pensec F."/>
            <person name="Da Lio D."/>
            <person name="Boufleur T."/>
            <person name="Vicente I."/>
            <person name="Sarrocco S."/>
            <person name="Picot A."/>
            <person name="Baraldi E."/>
            <person name="Sukno S."/>
            <person name="Thon M."/>
            <person name="Le Floch G."/>
        </authorList>
    </citation>
    <scope>NUCLEOTIDE SEQUENCE</scope>
    <source>
        <strain evidence="9">IMI 504893</strain>
    </source>
</reference>
<evidence type="ECO:0000256" key="2">
    <source>
        <dbReference type="ARBA" id="ARBA00007104"/>
    </source>
</evidence>
<keyword evidence="4" id="KW-0732">Signal</keyword>
<evidence type="ECO:0000313" key="9">
    <source>
        <dbReference type="EMBL" id="UQC84743.1"/>
    </source>
</evidence>
<evidence type="ECO:0000259" key="8">
    <source>
        <dbReference type="SMART" id="SM01190"/>
    </source>
</evidence>
<evidence type="ECO:0000256" key="1">
    <source>
        <dbReference type="ARBA" id="ARBA00004479"/>
    </source>
</evidence>
<dbReference type="EMBL" id="CP019477">
    <property type="protein sequence ID" value="UQC84743.1"/>
    <property type="molecule type" value="Genomic_DNA"/>
</dbReference>
<gene>
    <name evidence="9" type="ORF">CLUP02_10239</name>
</gene>
<sequence>MPPLFHHQFFERGSFESYSRAPWDFNVGTRANWLTWRCRLEETKHLQLHPLDSRQTTSTANLNRPCPEKPAVCPTLRQPHSTSVVDNMRPFLPLLSLSAVAQALYFYIDGTSPKCFFEELPKDTLVVGHYTAEEWDDRINQWAKHDGLSIYISVDETFDNDHRVVSQRGQASGRFTFTAADAGDHMLCFTPSSTSGRAGWLSLHSHNGGIRLTLDLAIGESTEIESSDKSKLEDIATRVKDLNARLQDIRREQVFQREREAEFRDQSESTNARVIRWMLIQLTVLAVTCTWQLSHLRSFFIKQKLT</sequence>
<name>A0A9Q8WIC6_9PEZI</name>